<sequence length="168" mass="19015">MFFLCDGSYCLTATLWGVLLDRWNCNNFLMFFGSSATIVSLVLFGVVEKRLEWICISLAILGIASGALYIPSFQQKRGYDDSFQTYGCVSGLIQSSYAFGGFMGPTVFGGCQKFGLRSIVLSIVVINLIFFLPSSLFSHCKTFLYCYNIFCRRSSLLHYHQRKQQKFT</sequence>
<dbReference type="GO" id="GO:0016020">
    <property type="term" value="C:membrane"/>
    <property type="evidence" value="ECO:0007669"/>
    <property type="project" value="UniProtKB-SubCell"/>
</dbReference>
<organism evidence="7 8">
    <name type="scientific">Heterodera trifolii</name>
    <dbReference type="NCBI Taxonomy" id="157864"/>
    <lineage>
        <taxon>Eukaryota</taxon>
        <taxon>Metazoa</taxon>
        <taxon>Ecdysozoa</taxon>
        <taxon>Nematoda</taxon>
        <taxon>Chromadorea</taxon>
        <taxon>Rhabditida</taxon>
        <taxon>Tylenchina</taxon>
        <taxon>Tylenchomorpha</taxon>
        <taxon>Tylenchoidea</taxon>
        <taxon>Heteroderidae</taxon>
        <taxon>Heteroderinae</taxon>
        <taxon>Heterodera</taxon>
    </lineage>
</organism>
<comment type="caution">
    <text evidence="7">The sequence shown here is derived from an EMBL/GenBank/DDBJ whole genome shotgun (WGS) entry which is preliminary data.</text>
</comment>
<evidence type="ECO:0000256" key="2">
    <source>
        <dbReference type="ARBA" id="ARBA00022448"/>
    </source>
</evidence>
<keyword evidence="2" id="KW-0813">Transport</keyword>
<feature type="transmembrane region" description="Helical" evidence="6">
    <location>
        <begin position="83"/>
        <end position="102"/>
    </location>
</feature>
<evidence type="ECO:0000256" key="4">
    <source>
        <dbReference type="ARBA" id="ARBA00022989"/>
    </source>
</evidence>
<evidence type="ECO:0000256" key="6">
    <source>
        <dbReference type="SAM" id="Phobius"/>
    </source>
</evidence>
<dbReference type="AlphaFoldDB" id="A0ABD2JJG3"/>
<proteinExistence type="predicted"/>
<comment type="subcellular location">
    <subcellularLocation>
        <location evidence="1">Membrane</location>
        <topology evidence="1">Multi-pass membrane protein</topology>
    </subcellularLocation>
</comment>
<dbReference type="Proteomes" id="UP001620626">
    <property type="component" value="Unassembled WGS sequence"/>
</dbReference>
<keyword evidence="4 6" id="KW-1133">Transmembrane helix</keyword>
<evidence type="ECO:0000313" key="7">
    <source>
        <dbReference type="EMBL" id="KAL3090769.1"/>
    </source>
</evidence>
<evidence type="ECO:0000256" key="1">
    <source>
        <dbReference type="ARBA" id="ARBA00004141"/>
    </source>
</evidence>
<evidence type="ECO:0000313" key="8">
    <source>
        <dbReference type="Proteomes" id="UP001620626"/>
    </source>
</evidence>
<evidence type="ECO:0000256" key="3">
    <source>
        <dbReference type="ARBA" id="ARBA00022692"/>
    </source>
</evidence>
<dbReference type="InterPro" id="IPR050930">
    <property type="entry name" value="MFS_Vesicular_Transporter"/>
</dbReference>
<name>A0ABD2JJG3_9BILA</name>
<keyword evidence="3 6" id="KW-0812">Transmembrane</keyword>
<keyword evidence="8" id="KW-1185">Reference proteome</keyword>
<dbReference type="Gene3D" id="1.20.1250.20">
    <property type="entry name" value="MFS general substrate transporter like domains"/>
    <property type="match status" value="1"/>
</dbReference>
<dbReference type="InterPro" id="IPR036259">
    <property type="entry name" value="MFS_trans_sf"/>
</dbReference>
<evidence type="ECO:0000256" key="5">
    <source>
        <dbReference type="ARBA" id="ARBA00023136"/>
    </source>
</evidence>
<feature type="transmembrane region" description="Helical" evidence="6">
    <location>
        <begin position="114"/>
        <end position="132"/>
    </location>
</feature>
<protein>
    <recommendedName>
        <fullName evidence="9">Major facilitator superfamily (MFS) profile domain-containing protein</fullName>
    </recommendedName>
</protein>
<dbReference type="SUPFAM" id="SSF103473">
    <property type="entry name" value="MFS general substrate transporter"/>
    <property type="match status" value="1"/>
</dbReference>
<accession>A0ABD2JJG3</accession>
<evidence type="ECO:0008006" key="9">
    <source>
        <dbReference type="Google" id="ProtNLM"/>
    </source>
</evidence>
<feature type="transmembrane region" description="Helical" evidence="6">
    <location>
        <begin position="28"/>
        <end position="46"/>
    </location>
</feature>
<gene>
    <name evidence="7" type="ORF">niasHT_029988</name>
</gene>
<dbReference type="EMBL" id="JBICBT010000956">
    <property type="protein sequence ID" value="KAL3090769.1"/>
    <property type="molecule type" value="Genomic_DNA"/>
</dbReference>
<keyword evidence="5 6" id="KW-0472">Membrane</keyword>
<feature type="transmembrane region" description="Helical" evidence="6">
    <location>
        <begin position="53"/>
        <end position="71"/>
    </location>
</feature>
<reference evidence="7 8" key="1">
    <citation type="submission" date="2024-10" db="EMBL/GenBank/DDBJ databases">
        <authorList>
            <person name="Kim D."/>
        </authorList>
    </citation>
    <scope>NUCLEOTIDE SEQUENCE [LARGE SCALE GENOMIC DNA]</scope>
    <source>
        <strain evidence="7">BH-2024</strain>
    </source>
</reference>
<dbReference type="PANTHER" id="PTHR23506:SF26">
    <property type="entry name" value="MFS-TYPE TRANSPORTER SLC18B1"/>
    <property type="match status" value="1"/>
</dbReference>
<dbReference type="PANTHER" id="PTHR23506">
    <property type="entry name" value="GH10249P"/>
    <property type="match status" value="1"/>
</dbReference>